<keyword evidence="7 10" id="KW-0472">Membrane</keyword>
<feature type="coiled-coil region" evidence="8">
    <location>
        <begin position="444"/>
        <end position="553"/>
    </location>
</feature>
<organism evidence="12 13">
    <name type="scientific">Temnothorax longispinosus</name>
    <dbReference type="NCBI Taxonomy" id="300112"/>
    <lineage>
        <taxon>Eukaryota</taxon>
        <taxon>Metazoa</taxon>
        <taxon>Ecdysozoa</taxon>
        <taxon>Arthropoda</taxon>
        <taxon>Hexapoda</taxon>
        <taxon>Insecta</taxon>
        <taxon>Pterygota</taxon>
        <taxon>Neoptera</taxon>
        <taxon>Endopterygota</taxon>
        <taxon>Hymenoptera</taxon>
        <taxon>Apocrita</taxon>
        <taxon>Aculeata</taxon>
        <taxon>Formicoidea</taxon>
        <taxon>Formicidae</taxon>
        <taxon>Myrmicinae</taxon>
        <taxon>Temnothorax</taxon>
    </lineage>
</organism>
<proteinExistence type="predicted"/>
<dbReference type="STRING" id="300112.A0A4S2JBW1"/>
<feature type="coiled-coil region" evidence="8">
    <location>
        <begin position="578"/>
        <end position="612"/>
    </location>
</feature>
<feature type="transmembrane region" description="Helical" evidence="10">
    <location>
        <begin position="313"/>
        <end position="334"/>
    </location>
</feature>
<evidence type="ECO:0000256" key="10">
    <source>
        <dbReference type="SAM" id="Phobius"/>
    </source>
</evidence>
<dbReference type="PANTHER" id="PTHR15726">
    <property type="entry name" value="RAB11-FAMILY INTERACTING PROTEIN"/>
    <property type="match status" value="1"/>
</dbReference>
<feature type="compositionally biased region" description="Basic and acidic residues" evidence="9">
    <location>
        <begin position="248"/>
        <end position="258"/>
    </location>
</feature>
<evidence type="ECO:0000259" key="11">
    <source>
        <dbReference type="PROSITE" id="PS51511"/>
    </source>
</evidence>
<evidence type="ECO:0000256" key="9">
    <source>
        <dbReference type="SAM" id="MobiDB-lite"/>
    </source>
</evidence>
<feature type="compositionally biased region" description="Polar residues" evidence="9">
    <location>
        <begin position="137"/>
        <end position="153"/>
    </location>
</feature>
<name>A0A4S2JBW1_9HYME</name>
<evidence type="ECO:0000256" key="1">
    <source>
        <dbReference type="ARBA" id="ARBA00004214"/>
    </source>
</evidence>
<dbReference type="InterPro" id="IPR019018">
    <property type="entry name" value="Rab-bd_FIP-RBD"/>
</dbReference>
<comment type="subcellular location">
    <subcellularLocation>
        <location evidence="2">Cleavage furrow</location>
    </subcellularLocation>
    <subcellularLocation>
        <location evidence="1">Midbody</location>
    </subcellularLocation>
    <subcellularLocation>
        <location evidence="3">Recycling endosome membrane</location>
        <topology evidence="3">Peripheral membrane protein</topology>
    </subcellularLocation>
</comment>
<dbReference type="Gene3D" id="1.20.5.2440">
    <property type="match status" value="1"/>
</dbReference>
<dbReference type="InterPro" id="IPR037245">
    <property type="entry name" value="FIP-RBD_C_sf"/>
</dbReference>
<evidence type="ECO:0000313" key="12">
    <source>
        <dbReference type="EMBL" id="TGZ32720.1"/>
    </source>
</evidence>
<accession>A0A4S2JBW1</accession>
<evidence type="ECO:0000256" key="4">
    <source>
        <dbReference type="ARBA" id="ARBA00022448"/>
    </source>
</evidence>
<feature type="compositionally biased region" description="Polar residues" evidence="9">
    <location>
        <begin position="1"/>
        <end position="19"/>
    </location>
</feature>
<evidence type="ECO:0000256" key="6">
    <source>
        <dbReference type="ARBA" id="ARBA00023054"/>
    </source>
</evidence>
<dbReference type="GO" id="GO:0032154">
    <property type="term" value="C:cleavage furrow"/>
    <property type="evidence" value="ECO:0007669"/>
    <property type="project" value="UniProtKB-SubCell"/>
</dbReference>
<dbReference type="Pfam" id="PF09457">
    <property type="entry name" value="RBD-FIP"/>
    <property type="match status" value="1"/>
</dbReference>
<evidence type="ECO:0000256" key="5">
    <source>
        <dbReference type="ARBA" id="ARBA00022753"/>
    </source>
</evidence>
<dbReference type="GO" id="GO:0032465">
    <property type="term" value="P:regulation of cytokinesis"/>
    <property type="evidence" value="ECO:0007669"/>
    <property type="project" value="TreeGrafter"/>
</dbReference>
<dbReference type="EMBL" id="QBLH01003812">
    <property type="protein sequence ID" value="TGZ32720.1"/>
    <property type="molecule type" value="Genomic_DNA"/>
</dbReference>
<dbReference type="SUPFAM" id="SSF144270">
    <property type="entry name" value="Eferin C-derminal domain-like"/>
    <property type="match status" value="1"/>
</dbReference>
<dbReference type="GO" id="GO:0032456">
    <property type="term" value="P:endocytic recycling"/>
    <property type="evidence" value="ECO:0007669"/>
    <property type="project" value="TreeGrafter"/>
</dbReference>
<gene>
    <name evidence="12" type="ORF">DBV15_00965</name>
</gene>
<protein>
    <submittedName>
        <fullName evidence="12">Rab11 family-interacting protein 4</fullName>
    </submittedName>
</protein>
<dbReference type="GO" id="GO:0055038">
    <property type="term" value="C:recycling endosome membrane"/>
    <property type="evidence" value="ECO:0007669"/>
    <property type="project" value="UniProtKB-SubCell"/>
</dbReference>
<dbReference type="PANTHER" id="PTHR15726:SF7">
    <property type="entry name" value="NUCLEAR FALLOUT, ISOFORM J"/>
    <property type="match status" value="1"/>
</dbReference>
<keyword evidence="5" id="KW-0967">Endosome</keyword>
<feature type="compositionally biased region" description="Low complexity" evidence="9">
    <location>
        <begin position="125"/>
        <end position="136"/>
    </location>
</feature>
<feature type="compositionally biased region" description="Polar residues" evidence="9">
    <location>
        <begin position="68"/>
        <end position="79"/>
    </location>
</feature>
<evidence type="ECO:0000313" key="13">
    <source>
        <dbReference type="Proteomes" id="UP000310200"/>
    </source>
</evidence>
<sequence length="702" mass="77967">MKMVSSRTPSVNVTSTVNGSGVADGHGAGNASREDEGRATNGGVGVGPQEWSQSGPPSLSMSVDLHNLVSSNLTDSGRYSASPEDDRQARSVGNDATIKIGCHDEEESYEGFGSVEGDSVDDGPESPGGSSSAPSPTGTNSHRNPRSPNSTVGRHSWLRTSLRRTPPCSGRKRLSTNALASQLYRSGSFNSSGMGSNYDPADDVYSDVSLEDVMDLSHKDAKCPPKSRKVLGSLPMCASRSRQTYGGAHRDPDRDHPHPTAQPPHPVPYPYYPPPPYPRCPPYDPYAAYHYPGSFYPTAYCAQHDVIREEPAVWSWPTVALLILLAIGSLVIVYRSISRETRRKIVAWLRSLRFAPQETIDGVRAPSFSGEGPSSGPGAGLEYDLWEGQFQFVGQQSPPPPPLPPRNDRQQPRRRGHRLSEQVQMIQEQMDALADTKSVGEERYARAKQENATLQARILMLEEAAKDAETRAEERLQAEQRRHRELACRLERERQLQLENYGIKLQAAEVDNSSLREEIARVREQLERARADKTRLENDLREARREVDGARESERHAISRTNEAHHMLDAMREELSLRSEDQQRIEELVQQVAQLQARNKSLEESRDELQAAAALQAGRELLMLNPCNNNAEKGPSLAVELLAGMNPDQIDGEFNEPCTIAELRQALKEQQEVNTQLRTYIDGILLNIVENYPQLLEVKQTH</sequence>
<reference evidence="12 13" key="1">
    <citation type="journal article" date="2019" name="Philos. Trans. R. Soc. Lond., B, Biol. Sci.">
        <title>Ant behaviour and brain gene expression of defending hosts depend on the ecological success of the intruding social parasite.</title>
        <authorList>
            <person name="Kaur R."/>
            <person name="Stoldt M."/>
            <person name="Jongepier E."/>
            <person name="Feldmeyer B."/>
            <person name="Menzel F."/>
            <person name="Bornberg-Bauer E."/>
            <person name="Foitzik S."/>
        </authorList>
    </citation>
    <scope>NUCLEOTIDE SEQUENCE [LARGE SCALE GENOMIC DNA]</scope>
    <source>
        <tissue evidence="12">Whole body</tissue>
    </source>
</reference>
<dbReference type="InterPro" id="IPR051977">
    <property type="entry name" value="Rab11-interacting_regulator"/>
</dbReference>
<dbReference type="Proteomes" id="UP000310200">
    <property type="component" value="Unassembled WGS sequence"/>
</dbReference>
<feature type="region of interest" description="Disordered" evidence="9">
    <location>
        <begin position="242"/>
        <end position="267"/>
    </location>
</feature>
<keyword evidence="10" id="KW-1133">Transmembrane helix</keyword>
<keyword evidence="4" id="KW-0813">Transport</keyword>
<keyword evidence="10" id="KW-0812">Transmembrane</keyword>
<dbReference type="PROSITE" id="PS51511">
    <property type="entry name" value="FIP_RBD"/>
    <property type="match status" value="1"/>
</dbReference>
<feature type="region of interest" description="Disordered" evidence="9">
    <location>
        <begin position="1"/>
        <end position="175"/>
    </location>
</feature>
<feature type="region of interest" description="Disordered" evidence="9">
    <location>
        <begin position="393"/>
        <end position="419"/>
    </location>
</feature>
<feature type="compositionally biased region" description="Polar residues" evidence="9">
    <location>
        <begin position="50"/>
        <end position="61"/>
    </location>
</feature>
<feature type="domain" description="FIP-RBD" evidence="11">
    <location>
        <begin position="637"/>
        <end position="699"/>
    </location>
</feature>
<evidence type="ECO:0000256" key="2">
    <source>
        <dbReference type="ARBA" id="ARBA00004626"/>
    </source>
</evidence>
<dbReference type="GO" id="GO:0030496">
    <property type="term" value="C:midbody"/>
    <property type="evidence" value="ECO:0007669"/>
    <property type="project" value="UniProtKB-SubCell"/>
</dbReference>
<dbReference type="GO" id="GO:0030139">
    <property type="term" value="C:endocytic vesicle"/>
    <property type="evidence" value="ECO:0007669"/>
    <property type="project" value="TreeGrafter"/>
</dbReference>
<evidence type="ECO:0000256" key="8">
    <source>
        <dbReference type="SAM" id="Coils"/>
    </source>
</evidence>
<dbReference type="AlphaFoldDB" id="A0A4S2JBW1"/>
<evidence type="ECO:0000256" key="7">
    <source>
        <dbReference type="ARBA" id="ARBA00023136"/>
    </source>
</evidence>
<evidence type="ECO:0000256" key="3">
    <source>
        <dbReference type="ARBA" id="ARBA00004654"/>
    </source>
</evidence>
<dbReference type="Pfam" id="PF25450">
    <property type="entry name" value="Rab11-FIP3"/>
    <property type="match status" value="1"/>
</dbReference>
<keyword evidence="13" id="KW-1185">Reference proteome</keyword>
<comment type="caution">
    <text evidence="12">The sequence shown here is derived from an EMBL/GenBank/DDBJ whole genome shotgun (WGS) entry which is preliminary data.</text>
</comment>
<dbReference type="InterPro" id="IPR057316">
    <property type="entry name" value="Rab11-FIP3/4_dom"/>
</dbReference>
<keyword evidence="6 8" id="KW-0175">Coiled coil</keyword>